<dbReference type="EMBL" id="ANMO01000252">
    <property type="protein sequence ID" value="EMB13661.1"/>
    <property type="molecule type" value="Genomic_DNA"/>
</dbReference>
<dbReference type="Proteomes" id="UP000011529">
    <property type="component" value="Unassembled WGS sequence"/>
</dbReference>
<evidence type="ECO:0000313" key="2">
    <source>
        <dbReference type="EMBL" id="EMB13661.1"/>
    </source>
</evidence>
<keyword evidence="3" id="KW-1185">Reference proteome</keyword>
<feature type="region of interest" description="Disordered" evidence="1">
    <location>
        <begin position="1"/>
        <end position="45"/>
    </location>
</feature>
<accession>M2A3I7</accession>
<gene>
    <name evidence="2" type="ORF">RE6C_05607</name>
</gene>
<sequence>MANAEPPNAQERFGKEAVDQKAHREESRQKDVADRRGLGGLEDGS</sequence>
<name>M2A3I7_9BACT</name>
<evidence type="ECO:0000256" key="1">
    <source>
        <dbReference type="SAM" id="MobiDB-lite"/>
    </source>
</evidence>
<proteinExistence type="predicted"/>
<evidence type="ECO:0000313" key="3">
    <source>
        <dbReference type="Proteomes" id="UP000011529"/>
    </source>
</evidence>
<organism evidence="2 3">
    <name type="scientific">Rhodopirellula europaea 6C</name>
    <dbReference type="NCBI Taxonomy" id="1263867"/>
    <lineage>
        <taxon>Bacteria</taxon>
        <taxon>Pseudomonadati</taxon>
        <taxon>Planctomycetota</taxon>
        <taxon>Planctomycetia</taxon>
        <taxon>Pirellulales</taxon>
        <taxon>Pirellulaceae</taxon>
        <taxon>Rhodopirellula</taxon>
    </lineage>
</organism>
<dbReference type="PATRIC" id="fig|1263867.3.peg.6007"/>
<reference evidence="2" key="1">
    <citation type="submission" date="2012-11" db="EMBL/GenBank/DDBJ databases">
        <title>Permanent draft genomes of Rhodopirellula europaea strain SH398 and 6C.</title>
        <authorList>
            <person name="Richter M."/>
            <person name="Richter-Heitmann T."/>
            <person name="Frank C."/>
            <person name="Harder J."/>
            <person name="Glockner F.O."/>
        </authorList>
    </citation>
    <scope>NUCLEOTIDE SEQUENCE</scope>
    <source>
        <strain evidence="2">6C</strain>
    </source>
</reference>
<protein>
    <submittedName>
        <fullName evidence="2">Uncharacterized protein</fullName>
    </submittedName>
</protein>
<feature type="compositionally biased region" description="Basic and acidic residues" evidence="1">
    <location>
        <begin position="12"/>
        <end position="37"/>
    </location>
</feature>
<dbReference type="AlphaFoldDB" id="M2A3I7"/>
<reference evidence="2" key="2">
    <citation type="journal article" date="2013" name="Mar. Genomics">
        <title>Expression of sulfatases in Rhodopirellula baltica and the diversity of sulfatases in the genus Rhodopirellula.</title>
        <authorList>
            <person name="Wegner C.E."/>
            <person name="Richter-Heitmann T."/>
            <person name="Klindworth A."/>
            <person name="Klockow C."/>
            <person name="Richter M."/>
            <person name="Achstetter T."/>
            <person name="Glockner F.O."/>
            <person name="Harder J."/>
        </authorList>
    </citation>
    <scope>NUCLEOTIDE SEQUENCE [LARGE SCALE GENOMIC DNA]</scope>
    <source>
        <strain evidence="2">6C</strain>
    </source>
</reference>
<comment type="caution">
    <text evidence="2">The sequence shown here is derived from an EMBL/GenBank/DDBJ whole genome shotgun (WGS) entry which is preliminary data.</text>
</comment>